<dbReference type="PANTHER" id="PTHR44117">
    <property type="entry name" value="INTRAFLAGELLAR TRANSPORT PROTEIN 88 HOMOLOG"/>
    <property type="match status" value="1"/>
</dbReference>
<gene>
    <name evidence="3" type="ORF">AWZ03_007329</name>
</gene>
<dbReference type="Pfam" id="PF14559">
    <property type="entry name" value="TPR_19"/>
    <property type="match status" value="1"/>
</dbReference>
<evidence type="ECO:0000256" key="2">
    <source>
        <dbReference type="SAM" id="MobiDB-lite"/>
    </source>
</evidence>
<evidence type="ECO:0000313" key="4">
    <source>
        <dbReference type="Proteomes" id="UP000295192"/>
    </source>
</evidence>
<accession>A0A484BBR8</accession>
<dbReference type="GO" id="GO:1905515">
    <property type="term" value="P:non-motile cilium assembly"/>
    <property type="evidence" value="ECO:0007669"/>
    <property type="project" value="TreeGrafter"/>
</dbReference>
<sequence>MSAKKSAENVDTAATAPPPPPTAAGRPPTSQLFSRGNLVSSRNAGDKTALARPSTAVRAVGYAANASGSAGQRFDQFFLEKVKQQTLSSANASVDAAKEVNPQIKYKNMEIKIVKLLESSIVLAAQTSSNRSTGTNNAEVKSALAEALNKAKDASSLDRILHHEQDKQGENVFHNFDLTYAVFFNLAEQYENNDMHIEALNTYNIMTKNKMFPHVNQLKLNMGNIYFKMGMHKKAIKMYRMALDSVPNTLKQLRLKITENIGVLFVRLGQYADAASSFEFIMSERADIRNGIHLLLCYYAMGDVDKIKSSFRSLCDVQPVETERDLENENNIIRLQQQAEQAGQAGVDLGDNGAEVAIIDAEAGSSYEQLNDPTKSSANAKNRYVLQALKTDELAIYTKQRRNTEKRSVTMIVDLISPLIEENYNDGYNWCIEVIRTSNLSWLANELELNKALVYLRQNDVNQAIETLQMYDRKSESSMTASALTNLSFIYINLGNLEMATHCLNQLQEPGALQTSALALVNAGIVDMLNKNFTSAGERLQRALQLDPNSFEANYNLGLLAIQQQDYELAEEQFELLKAQLLHPHSVQHSHVYYQLAKLQERRLSNATAGGGFKSTASPGALQAYLQVLGISAAEIDSRLYEKVGSMYEQRQDHQEANQYYNEAYRINMSDINIASSIGSYYIKLQATEKALYYYERAVLADPNDPNLMLRIASCFRNSYLPPKQYLGMFEKIYARFPDNLTCVRALMQVTKSLGMSELHERYAQEYARLHKQQQERQNEQRYQQQRLSSATSSRSSRSSNLKALRPSNEERLQENSDISATLASNSTGAYNAEQFLQSGGSYSVKQYVDPLGPPAERPRTGMYRAQQSNDSDDDAEMNADSLLPI</sequence>
<feature type="region of interest" description="Disordered" evidence="2">
    <location>
        <begin position="771"/>
        <end position="817"/>
    </location>
</feature>
<dbReference type="InterPro" id="IPR019734">
    <property type="entry name" value="TPR_rpt"/>
</dbReference>
<evidence type="ECO:0000313" key="3">
    <source>
        <dbReference type="EMBL" id="TDG46253.1"/>
    </source>
</evidence>
<keyword evidence="4" id="KW-1185">Reference proteome</keyword>
<keyword evidence="1" id="KW-0802">TPR repeat</keyword>
<dbReference type="GO" id="GO:0019894">
    <property type="term" value="F:kinesin binding"/>
    <property type="evidence" value="ECO:0007669"/>
    <property type="project" value="TreeGrafter"/>
</dbReference>
<dbReference type="Pfam" id="PF13174">
    <property type="entry name" value="TPR_6"/>
    <property type="match status" value="1"/>
</dbReference>
<dbReference type="SUPFAM" id="SSF48452">
    <property type="entry name" value="TPR-like"/>
    <property type="match status" value="2"/>
</dbReference>
<proteinExistence type="predicted"/>
<feature type="repeat" description="TPR" evidence="1">
    <location>
        <begin position="517"/>
        <end position="550"/>
    </location>
</feature>
<feature type="repeat" description="TPR" evidence="1">
    <location>
        <begin position="638"/>
        <end position="671"/>
    </location>
</feature>
<dbReference type="InterPro" id="IPR011990">
    <property type="entry name" value="TPR-like_helical_dom_sf"/>
</dbReference>
<dbReference type="GO" id="GO:0005814">
    <property type="term" value="C:centriole"/>
    <property type="evidence" value="ECO:0007669"/>
    <property type="project" value="TreeGrafter"/>
</dbReference>
<dbReference type="GO" id="GO:0097730">
    <property type="term" value="C:non-motile cilium"/>
    <property type="evidence" value="ECO:0007669"/>
    <property type="project" value="TreeGrafter"/>
</dbReference>
<dbReference type="Gene3D" id="1.25.40.10">
    <property type="entry name" value="Tetratricopeptide repeat domain"/>
    <property type="match status" value="4"/>
</dbReference>
<reference evidence="3 4" key="1">
    <citation type="journal article" date="2019" name="J. Hered.">
        <title>An Improved Genome Assembly for Drosophila navojoa, the Basal Species in the mojavensis Cluster.</title>
        <authorList>
            <person name="Vanderlinde T."/>
            <person name="Dupim E.G."/>
            <person name="Nazario-Yepiz N.O."/>
            <person name="Carvalho A.B."/>
        </authorList>
    </citation>
    <scope>NUCLEOTIDE SEQUENCE [LARGE SCALE GENOMIC DNA]</scope>
    <source>
        <strain evidence="3">Navoj_Jal97</strain>
        <tissue evidence="3">Whole organism</tissue>
    </source>
</reference>
<dbReference type="PROSITE" id="PS50005">
    <property type="entry name" value="TPR"/>
    <property type="match status" value="4"/>
</dbReference>
<dbReference type="Pfam" id="PF13181">
    <property type="entry name" value="TPR_8"/>
    <property type="match status" value="2"/>
</dbReference>
<dbReference type="GO" id="GO:0097546">
    <property type="term" value="C:ciliary base"/>
    <property type="evidence" value="ECO:0007669"/>
    <property type="project" value="TreeGrafter"/>
</dbReference>
<dbReference type="SMART" id="SM00028">
    <property type="entry name" value="TPR"/>
    <property type="match status" value="5"/>
</dbReference>
<name>A0A484BBR8_DRONA</name>
<feature type="compositionally biased region" description="Low complexity" evidence="2">
    <location>
        <begin position="781"/>
        <end position="800"/>
    </location>
</feature>
<feature type="region of interest" description="Disordered" evidence="2">
    <location>
        <begin position="847"/>
        <end position="886"/>
    </location>
</feature>
<comment type="caution">
    <text evidence="3">The sequence shown here is derived from an EMBL/GenBank/DDBJ whole genome shotgun (WGS) entry which is preliminary data.</text>
</comment>
<dbReference type="PANTHER" id="PTHR44117:SF1">
    <property type="entry name" value="INTRAFLAGELLAR TRANSPORT PROTEIN 88 HOMOLOG"/>
    <property type="match status" value="1"/>
</dbReference>
<evidence type="ECO:0000256" key="1">
    <source>
        <dbReference type="PROSITE-ProRule" id="PRU00339"/>
    </source>
</evidence>
<organism evidence="3 4">
    <name type="scientific">Drosophila navojoa</name>
    <name type="common">Fruit fly</name>
    <dbReference type="NCBI Taxonomy" id="7232"/>
    <lineage>
        <taxon>Eukaryota</taxon>
        <taxon>Metazoa</taxon>
        <taxon>Ecdysozoa</taxon>
        <taxon>Arthropoda</taxon>
        <taxon>Hexapoda</taxon>
        <taxon>Insecta</taxon>
        <taxon>Pterygota</taxon>
        <taxon>Neoptera</taxon>
        <taxon>Endopterygota</taxon>
        <taxon>Diptera</taxon>
        <taxon>Brachycera</taxon>
        <taxon>Muscomorpha</taxon>
        <taxon>Ephydroidea</taxon>
        <taxon>Drosophilidae</taxon>
        <taxon>Drosophila</taxon>
    </lineage>
</organism>
<dbReference type="GO" id="GO:0042073">
    <property type="term" value="P:intraciliary transport"/>
    <property type="evidence" value="ECO:0007669"/>
    <property type="project" value="TreeGrafter"/>
</dbReference>
<feature type="repeat" description="TPR" evidence="1">
    <location>
        <begin position="672"/>
        <end position="705"/>
    </location>
</feature>
<dbReference type="OrthoDB" id="1926212at2759"/>
<dbReference type="AlphaFoldDB" id="A0A484BBR8"/>
<dbReference type="Proteomes" id="UP000295192">
    <property type="component" value="Unassembled WGS sequence"/>
</dbReference>
<dbReference type="GO" id="GO:0036064">
    <property type="term" value="C:ciliary basal body"/>
    <property type="evidence" value="ECO:0007669"/>
    <property type="project" value="TreeGrafter"/>
</dbReference>
<dbReference type="STRING" id="7232.A0A484BBR8"/>
<feature type="repeat" description="TPR" evidence="1">
    <location>
        <begin position="216"/>
        <end position="249"/>
    </location>
</feature>
<evidence type="ECO:0008006" key="5">
    <source>
        <dbReference type="Google" id="ProtNLM"/>
    </source>
</evidence>
<protein>
    <recommendedName>
        <fullName evidence="5">No mechanoreceptor potential B</fullName>
    </recommendedName>
</protein>
<dbReference type="EMBL" id="LSRL02000062">
    <property type="protein sequence ID" value="TDG46253.1"/>
    <property type="molecule type" value="Genomic_DNA"/>
</dbReference>
<feature type="region of interest" description="Disordered" evidence="2">
    <location>
        <begin position="1"/>
        <end position="36"/>
    </location>
</feature>
<dbReference type="OMA" id="RIKIMHN"/>